<name>A0AAW2KKH1_SESRA</name>
<evidence type="ECO:0000313" key="1">
    <source>
        <dbReference type="EMBL" id="KAL0306943.1"/>
    </source>
</evidence>
<dbReference type="PANTHER" id="PTHR33325">
    <property type="entry name" value="ZINC FINGER, CCHC-TYPE-RELATED"/>
    <property type="match status" value="1"/>
</dbReference>
<sequence>MCSLQQQYREKGFTKYSELISCLLIVEQNNELLLKNHESRWTGSVPFPKLNVATRNHYNHEPYCGRSRGRIIAVVVDVDVDVGVDIMVVVLRIYLSTRSGKIVKKNLRKKIVGKLANMWRLHAIIVVEKVIPVVCQSILLTLIKNH</sequence>
<reference evidence="1" key="1">
    <citation type="submission" date="2020-06" db="EMBL/GenBank/DDBJ databases">
        <authorList>
            <person name="Li T."/>
            <person name="Hu X."/>
            <person name="Zhang T."/>
            <person name="Song X."/>
            <person name="Zhang H."/>
            <person name="Dai N."/>
            <person name="Sheng W."/>
            <person name="Hou X."/>
            <person name="Wei L."/>
        </authorList>
    </citation>
    <scope>NUCLEOTIDE SEQUENCE</scope>
    <source>
        <strain evidence="1">G02</strain>
        <tissue evidence="1">Leaf</tissue>
    </source>
</reference>
<protein>
    <submittedName>
        <fullName evidence="1">Uncharacterized protein</fullName>
    </submittedName>
</protein>
<proteinExistence type="predicted"/>
<reference evidence="1" key="2">
    <citation type="journal article" date="2024" name="Plant">
        <title>Genomic evolution and insights into agronomic trait innovations of Sesamum species.</title>
        <authorList>
            <person name="Miao H."/>
            <person name="Wang L."/>
            <person name="Qu L."/>
            <person name="Liu H."/>
            <person name="Sun Y."/>
            <person name="Le M."/>
            <person name="Wang Q."/>
            <person name="Wei S."/>
            <person name="Zheng Y."/>
            <person name="Lin W."/>
            <person name="Duan Y."/>
            <person name="Cao H."/>
            <person name="Xiong S."/>
            <person name="Wang X."/>
            <person name="Wei L."/>
            <person name="Li C."/>
            <person name="Ma Q."/>
            <person name="Ju M."/>
            <person name="Zhao R."/>
            <person name="Li G."/>
            <person name="Mu C."/>
            <person name="Tian Q."/>
            <person name="Mei H."/>
            <person name="Zhang T."/>
            <person name="Gao T."/>
            <person name="Zhang H."/>
        </authorList>
    </citation>
    <scope>NUCLEOTIDE SEQUENCE</scope>
    <source>
        <strain evidence="1">G02</strain>
    </source>
</reference>
<accession>A0AAW2KKH1</accession>
<organism evidence="1">
    <name type="scientific">Sesamum radiatum</name>
    <name type="common">Black benniseed</name>
    <dbReference type="NCBI Taxonomy" id="300843"/>
    <lineage>
        <taxon>Eukaryota</taxon>
        <taxon>Viridiplantae</taxon>
        <taxon>Streptophyta</taxon>
        <taxon>Embryophyta</taxon>
        <taxon>Tracheophyta</taxon>
        <taxon>Spermatophyta</taxon>
        <taxon>Magnoliopsida</taxon>
        <taxon>eudicotyledons</taxon>
        <taxon>Gunneridae</taxon>
        <taxon>Pentapetalae</taxon>
        <taxon>asterids</taxon>
        <taxon>lamiids</taxon>
        <taxon>Lamiales</taxon>
        <taxon>Pedaliaceae</taxon>
        <taxon>Sesamum</taxon>
    </lineage>
</organism>
<dbReference type="PANTHER" id="PTHR33325:SF11">
    <property type="entry name" value="COLD SHOCK DOMAIN-CONTAINING PROTEIN 4-LIKE"/>
    <property type="match status" value="1"/>
</dbReference>
<dbReference type="AlphaFoldDB" id="A0AAW2KKH1"/>
<gene>
    <name evidence="1" type="ORF">Sradi_6111600</name>
</gene>
<dbReference type="EMBL" id="JACGWJ010000028">
    <property type="protein sequence ID" value="KAL0306943.1"/>
    <property type="molecule type" value="Genomic_DNA"/>
</dbReference>
<comment type="caution">
    <text evidence="1">The sequence shown here is derived from an EMBL/GenBank/DDBJ whole genome shotgun (WGS) entry which is preliminary data.</text>
</comment>